<feature type="domain" description="Glycosyltransferase subfamily 4-like N-terminal" evidence="1">
    <location>
        <begin position="15"/>
        <end position="171"/>
    </location>
</feature>
<keyword evidence="2" id="KW-0328">Glycosyltransferase</keyword>
<evidence type="ECO:0000313" key="2">
    <source>
        <dbReference type="EMBL" id="HIV99690.1"/>
    </source>
</evidence>
<dbReference type="Proteomes" id="UP000886752">
    <property type="component" value="Unassembled WGS sequence"/>
</dbReference>
<accession>A0A9D1TPQ9</accession>
<dbReference type="AlphaFoldDB" id="A0A9D1TPQ9"/>
<gene>
    <name evidence="2" type="ORF">H9894_00625</name>
</gene>
<dbReference type="PANTHER" id="PTHR45947">
    <property type="entry name" value="SULFOQUINOVOSYL TRANSFERASE SQD2"/>
    <property type="match status" value="1"/>
</dbReference>
<dbReference type="EMBL" id="DXHV01000008">
    <property type="protein sequence ID" value="HIV99690.1"/>
    <property type="molecule type" value="Genomic_DNA"/>
</dbReference>
<dbReference type="SUPFAM" id="SSF53756">
    <property type="entry name" value="UDP-Glycosyltransferase/glycogen phosphorylase"/>
    <property type="match status" value="1"/>
</dbReference>
<name>A0A9D1TPQ9_9BACT</name>
<dbReference type="Pfam" id="PF13439">
    <property type="entry name" value="Glyco_transf_4"/>
    <property type="match status" value="1"/>
</dbReference>
<reference evidence="2" key="1">
    <citation type="journal article" date="2021" name="PeerJ">
        <title>Extensive microbial diversity within the chicken gut microbiome revealed by metagenomics and culture.</title>
        <authorList>
            <person name="Gilroy R."/>
            <person name="Ravi A."/>
            <person name="Getino M."/>
            <person name="Pursley I."/>
            <person name="Horton D.L."/>
            <person name="Alikhan N.F."/>
            <person name="Baker D."/>
            <person name="Gharbi K."/>
            <person name="Hall N."/>
            <person name="Watson M."/>
            <person name="Adriaenssens E.M."/>
            <person name="Foster-Nyarko E."/>
            <person name="Jarju S."/>
            <person name="Secka A."/>
            <person name="Antonio M."/>
            <person name="Oren A."/>
            <person name="Chaudhuri R.R."/>
            <person name="La Ragione R."/>
            <person name="Hildebrand F."/>
            <person name="Pallen M.J."/>
        </authorList>
    </citation>
    <scope>NUCLEOTIDE SEQUENCE</scope>
    <source>
        <strain evidence="2">ChiHecec2B26-446</strain>
    </source>
</reference>
<dbReference type="Gene3D" id="3.40.50.2000">
    <property type="entry name" value="Glycogen Phosphorylase B"/>
    <property type="match status" value="2"/>
</dbReference>
<keyword evidence="2" id="KW-0808">Transferase</keyword>
<evidence type="ECO:0000313" key="3">
    <source>
        <dbReference type="Proteomes" id="UP000886752"/>
    </source>
</evidence>
<dbReference type="Pfam" id="PF13692">
    <property type="entry name" value="Glyco_trans_1_4"/>
    <property type="match status" value="1"/>
</dbReference>
<dbReference type="EC" id="2.4.-.-" evidence="2"/>
<dbReference type="InterPro" id="IPR050194">
    <property type="entry name" value="Glycosyltransferase_grp1"/>
</dbReference>
<dbReference type="InterPro" id="IPR028098">
    <property type="entry name" value="Glyco_trans_4-like_N"/>
</dbReference>
<evidence type="ECO:0000259" key="1">
    <source>
        <dbReference type="Pfam" id="PF13439"/>
    </source>
</evidence>
<organism evidence="2 3">
    <name type="scientific">Candidatus Desulfovibrio intestinipullorum</name>
    <dbReference type="NCBI Taxonomy" id="2838536"/>
    <lineage>
        <taxon>Bacteria</taxon>
        <taxon>Pseudomonadati</taxon>
        <taxon>Thermodesulfobacteriota</taxon>
        <taxon>Desulfovibrionia</taxon>
        <taxon>Desulfovibrionales</taxon>
        <taxon>Desulfovibrionaceae</taxon>
        <taxon>Desulfovibrio</taxon>
    </lineage>
</organism>
<dbReference type="GO" id="GO:0016758">
    <property type="term" value="F:hexosyltransferase activity"/>
    <property type="evidence" value="ECO:0007669"/>
    <property type="project" value="TreeGrafter"/>
</dbReference>
<proteinExistence type="predicted"/>
<protein>
    <submittedName>
        <fullName evidence="2">Glycosyltransferase</fullName>
        <ecNumber evidence="2">2.4.-.-</ecNumber>
    </submittedName>
</protein>
<dbReference type="PANTHER" id="PTHR45947:SF3">
    <property type="entry name" value="SULFOQUINOVOSYL TRANSFERASE SQD2"/>
    <property type="match status" value="1"/>
</dbReference>
<reference evidence="2" key="2">
    <citation type="submission" date="2021-04" db="EMBL/GenBank/DDBJ databases">
        <authorList>
            <person name="Gilroy R."/>
        </authorList>
    </citation>
    <scope>NUCLEOTIDE SEQUENCE</scope>
    <source>
        <strain evidence="2">ChiHecec2B26-446</strain>
    </source>
</reference>
<sequence>MAQRRIVFIMEDLCFGGTQRQTLQLVQRLDRDRFKPVLLTLTGETDLDDEARASGIEVRHMGSGRKVDSLFFLRLLPVLKELDADVIVPCTAMPNIWGRIWGSWLKKVQGRPLGILGTARGGGAPVRQHEKWLWRLCDHMVCNSEELQEVLQGLGVSHKHLSYIPNGVDTVRFAPEGPLPGDRDPLIVCVARLCEDKNHATLIRAFERVYAANSRARLRIVGDGPWQERINAMVAASNAQYGVEMLPGTQDVRPHLREARVFALSSIREGQPNVILEAMASGLPVCATEVGGIPNLVRDGVNALLCQPEDTASLANNILRLLGDSDLANTMGQANRRRAEEHFSFAGMVRAHENLFDRLCAHVL</sequence>
<comment type="caution">
    <text evidence="2">The sequence shown here is derived from an EMBL/GenBank/DDBJ whole genome shotgun (WGS) entry which is preliminary data.</text>
</comment>